<dbReference type="NCBIfam" id="TIGR02348">
    <property type="entry name" value="GroEL"/>
    <property type="match status" value="1"/>
</dbReference>
<reference evidence="7" key="1">
    <citation type="journal article" date="2017" name="Genome Biol. Evol.">
        <title>Evolutionary Dynamics of Cryptophyte Plastid Genomes.</title>
        <authorList>
            <person name="Kim J.I."/>
            <person name="Moore C.E."/>
            <person name="Archibald J.M."/>
            <person name="Bhattacharya D."/>
            <person name="Yi G."/>
            <person name="Yoon H.S."/>
            <person name="Shin W."/>
        </authorList>
    </citation>
    <scope>NUCLEOTIDE SEQUENCE</scope>
    <source>
        <strain evidence="7">CCAP978/8</strain>
    </source>
</reference>
<gene>
    <name evidence="5 7" type="primary">groEL</name>
    <name evidence="5" type="synonym">groL</name>
</gene>
<dbReference type="EMBL" id="KY856941">
    <property type="protein sequence ID" value="ASO76010.1"/>
    <property type="molecule type" value="Genomic_DNA"/>
</dbReference>
<dbReference type="InterPro" id="IPR027413">
    <property type="entry name" value="GROEL-like_equatorial_sf"/>
</dbReference>
<dbReference type="SUPFAM" id="SSF52029">
    <property type="entry name" value="GroEL apical domain-like"/>
    <property type="match status" value="1"/>
</dbReference>
<feature type="binding site" evidence="5">
    <location>
        <begin position="109"/>
        <end position="113"/>
    </location>
    <ligand>
        <name>ATP</name>
        <dbReference type="ChEBI" id="CHEBI:30616"/>
    </ligand>
</feature>
<keyword evidence="2 5" id="KW-0547">Nucleotide-binding</keyword>
<dbReference type="NCBIfam" id="NF000592">
    <property type="entry name" value="PRK00013.1"/>
    <property type="match status" value="1"/>
</dbReference>
<evidence type="ECO:0000256" key="3">
    <source>
        <dbReference type="ARBA" id="ARBA00022840"/>
    </source>
</evidence>
<proteinExistence type="inferred from homology"/>
<dbReference type="GO" id="GO:0016853">
    <property type="term" value="F:isomerase activity"/>
    <property type="evidence" value="ECO:0007669"/>
    <property type="project" value="UniProtKB-KW"/>
</dbReference>
<dbReference type="PRINTS" id="PR00298">
    <property type="entry name" value="CHAPERONIN60"/>
</dbReference>
<geneLocation type="plastid" evidence="7"/>
<evidence type="ECO:0000256" key="4">
    <source>
        <dbReference type="ARBA" id="ARBA00023186"/>
    </source>
</evidence>
<dbReference type="GO" id="GO:0051082">
    <property type="term" value="F:unfolded protein binding"/>
    <property type="evidence" value="ECO:0007669"/>
    <property type="project" value="UniProtKB-UniRule"/>
</dbReference>
<dbReference type="InterPro" id="IPR027409">
    <property type="entry name" value="GroEL-like_apical_dom_sf"/>
</dbReference>
<keyword evidence="5" id="KW-0413">Isomerase</keyword>
<organism evidence="7">
    <name type="scientific">Chroomonas placoidea</name>
    <dbReference type="NCBI Taxonomy" id="173977"/>
    <lineage>
        <taxon>Eukaryota</taxon>
        <taxon>Cryptophyceae</taxon>
        <taxon>Pyrenomonadales</taxon>
        <taxon>Chroomonadaceae</taxon>
        <taxon>Chroomonas</taxon>
    </lineage>
</organism>
<evidence type="ECO:0000256" key="6">
    <source>
        <dbReference type="RuleBase" id="RU000418"/>
    </source>
</evidence>
<dbReference type="FunFam" id="3.50.7.10:FF:000001">
    <property type="entry name" value="60 kDa chaperonin"/>
    <property type="match status" value="1"/>
</dbReference>
<keyword evidence="3 5" id="KW-0067">ATP-binding</keyword>
<dbReference type="NCBIfam" id="NF009489">
    <property type="entry name" value="PRK12851.1"/>
    <property type="match status" value="1"/>
</dbReference>
<dbReference type="NCBIfam" id="NF009487">
    <property type="entry name" value="PRK12849.1"/>
    <property type="match status" value="1"/>
</dbReference>
<dbReference type="PANTHER" id="PTHR45633">
    <property type="entry name" value="60 KDA HEAT SHOCK PROTEIN, MITOCHONDRIAL"/>
    <property type="match status" value="1"/>
</dbReference>
<dbReference type="InterPro" id="IPR018370">
    <property type="entry name" value="Chaperonin_Cpn60_CS"/>
</dbReference>
<dbReference type="GO" id="GO:0042026">
    <property type="term" value="P:protein refolding"/>
    <property type="evidence" value="ECO:0007669"/>
    <property type="project" value="UniProtKB-UniRule"/>
</dbReference>
<evidence type="ECO:0000256" key="2">
    <source>
        <dbReference type="ARBA" id="ARBA00022741"/>
    </source>
</evidence>
<dbReference type="InterPro" id="IPR002423">
    <property type="entry name" value="Cpn60/GroEL/TCP-1"/>
</dbReference>
<comment type="caution">
    <text evidence="5">Lacks conserved residue(s) required for the propagation of feature annotation.</text>
</comment>
<dbReference type="Gene3D" id="3.30.260.10">
    <property type="entry name" value="TCP-1-like chaperonin intermediate domain"/>
    <property type="match status" value="1"/>
</dbReference>
<dbReference type="PROSITE" id="PS00296">
    <property type="entry name" value="CHAPERONINS_CPN60"/>
    <property type="match status" value="1"/>
</dbReference>
<feature type="binding site" evidence="5">
    <location>
        <position position="519"/>
    </location>
    <ligand>
        <name>ATP</name>
        <dbReference type="ChEBI" id="CHEBI:30616"/>
    </ligand>
</feature>
<evidence type="ECO:0000256" key="5">
    <source>
        <dbReference type="HAMAP-Rule" id="MF_00600"/>
    </source>
</evidence>
<evidence type="ECO:0000256" key="1">
    <source>
        <dbReference type="ARBA" id="ARBA00006607"/>
    </source>
</evidence>
<dbReference type="InterPro" id="IPR001844">
    <property type="entry name" value="Cpn60/GroEL"/>
</dbReference>
<dbReference type="SUPFAM" id="SSF48592">
    <property type="entry name" value="GroEL equatorial domain-like"/>
    <property type="match status" value="2"/>
</dbReference>
<accession>A0A222AHZ9</accession>
<dbReference type="GeneID" id="33910152"/>
<name>A0A222AHZ9_9CRYP</name>
<dbReference type="GO" id="GO:0005524">
    <property type="term" value="F:ATP binding"/>
    <property type="evidence" value="ECO:0007669"/>
    <property type="project" value="UniProtKB-UniRule"/>
</dbReference>
<dbReference type="InterPro" id="IPR027410">
    <property type="entry name" value="TCP-1-like_intermed_sf"/>
</dbReference>
<feature type="binding site" evidence="5">
    <location>
        <begin position="29"/>
        <end position="32"/>
    </location>
    <ligand>
        <name>ATP</name>
        <dbReference type="ChEBI" id="CHEBI:30616"/>
    </ligand>
</feature>
<dbReference type="CDD" id="cd03344">
    <property type="entry name" value="GroEL"/>
    <property type="match status" value="1"/>
</dbReference>
<protein>
    <recommendedName>
        <fullName evidence="5">Chaperonin GroEL</fullName>
        <ecNumber evidence="5">5.6.1.7</ecNumber>
    </recommendedName>
    <alternativeName>
        <fullName evidence="5">60 kDa chaperonin</fullName>
    </alternativeName>
    <alternativeName>
        <fullName evidence="5">Chaperonin-60</fullName>
        <shortName evidence="5">Cpn60</shortName>
    </alternativeName>
</protein>
<dbReference type="EC" id="5.6.1.7" evidence="5"/>
<dbReference type="AlphaFoldDB" id="A0A222AHZ9"/>
<comment type="subunit">
    <text evidence="5">Forms a cylinder of 14 subunits composed of two heptameric rings stacked back-to-back. Interacts with the co-chaperonin GroES.</text>
</comment>
<dbReference type="NCBIfam" id="NF009488">
    <property type="entry name" value="PRK12850.1"/>
    <property type="match status" value="1"/>
</dbReference>
<sequence>MSKIILYQEDARRALEKGMDILAEAVSVTLGPKGRNVVLERVRFKFSCTVLKGRCSTNVDIDPNKYGAPQIVNDGVTIAKEIELEDHIENTGVALIRQAASKTNDVAGDGTTTATVLAHAMVKQGMKNVAAGGNPIAIKRGIEKATQFVVSQISEYSVPVEDTKSITQVATISAGNDEEVGQMIANAIDKVGREGVISLEEGKSTTTELEMTEGMFFEKGFISPYFVTDTERMEVVQENPYLLITDKKITLVQQELVPVLELVSKTGRPLTIIADNVEKEALATLVVNKLRGIVNVVAIRAPGFGDRRKAMLEDIAILTGGQVISEDAGFSLESIQLELLGQARRITATKEGTTIIAEGNEREVKARCEQIRRQIDASDSSYEKEKLQERLAKLAGGVAVIKVGAATETEMKDRKLRLEDAINATKAAVEEGIVPGGGCTLAHISNDLFDWAKENLEEDELIGALIVEKSLTAPLRRIIENTGANSSILIENIKNDDFNMGYDASNGELVDMYERGIIDPAKVTRSGLQNAASIASMILTTECIVVDKTETQS</sequence>
<evidence type="ECO:0000313" key="7">
    <source>
        <dbReference type="EMBL" id="ASO76010.1"/>
    </source>
</evidence>
<dbReference type="Gene3D" id="1.10.560.10">
    <property type="entry name" value="GroEL-like equatorial domain"/>
    <property type="match status" value="1"/>
</dbReference>
<dbReference type="GO" id="GO:0140662">
    <property type="term" value="F:ATP-dependent protein folding chaperone"/>
    <property type="evidence" value="ECO:0007669"/>
    <property type="project" value="InterPro"/>
</dbReference>
<feature type="binding site" evidence="5">
    <location>
        <position position="437"/>
    </location>
    <ligand>
        <name>ATP</name>
        <dbReference type="ChEBI" id="CHEBI:30616"/>
    </ligand>
</feature>
<comment type="similarity">
    <text evidence="1 5 6">Belongs to the chaperonin (HSP60) family.</text>
</comment>
<dbReference type="Gene3D" id="3.50.7.10">
    <property type="entry name" value="GroEL"/>
    <property type="match status" value="1"/>
</dbReference>
<comment type="function">
    <text evidence="5">Together with its co-chaperonin GroES, plays an essential role in assisting protein folding. The GroEL-GroES system forms a nano-cage that allows encapsulation of the non-native substrate proteins and provides a physical environment optimized to promote and accelerate protein folding.</text>
</comment>
<dbReference type="RefSeq" id="YP_009420371.1">
    <property type="nucleotide sequence ID" value="NC_035721.1"/>
</dbReference>
<keyword evidence="4 5" id="KW-0143">Chaperone</keyword>
<keyword evidence="7" id="KW-0934">Plastid</keyword>
<dbReference type="HAMAP" id="MF_00600">
    <property type="entry name" value="CH60"/>
    <property type="match status" value="1"/>
</dbReference>
<dbReference type="Pfam" id="PF00118">
    <property type="entry name" value="Cpn60_TCP1"/>
    <property type="match status" value="1"/>
</dbReference>